<comment type="subcellular location">
    <subcellularLocation>
        <location evidence="3">Cell membrane</location>
    </subcellularLocation>
    <subcellularLocation>
        <location evidence="2">Endomembrane system</location>
        <topology evidence="2">Peripheral membrane protein</topology>
    </subcellularLocation>
    <subcellularLocation>
        <location evidence="1">Endoplasmic reticulum membrane</location>
        <topology evidence="1">Single-pass type IV membrane protein</topology>
    </subcellularLocation>
</comment>
<evidence type="ECO:0000256" key="10">
    <source>
        <dbReference type="ARBA" id="ARBA00023136"/>
    </source>
</evidence>
<evidence type="ECO:0000313" key="13">
    <source>
        <dbReference type="Proteomes" id="UP000016666"/>
    </source>
</evidence>
<feature type="compositionally biased region" description="Basic and acidic residues" evidence="11">
    <location>
        <begin position="1"/>
        <end position="10"/>
    </location>
</feature>
<dbReference type="Ensembl" id="ENSAPLT00000031881.1">
    <property type="protein sequence ID" value="ENSAPLP00000024700.1"/>
    <property type="gene ID" value="ENSAPLG00000023664.1"/>
</dbReference>
<organism evidence="12 13">
    <name type="scientific">Anas platyrhynchos platyrhynchos</name>
    <name type="common">Northern mallard</name>
    <dbReference type="NCBI Taxonomy" id="8840"/>
    <lineage>
        <taxon>Eukaryota</taxon>
        <taxon>Metazoa</taxon>
        <taxon>Chordata</taxon>
        <taxon>Craniata</taxon>
        <taxon>Vertebrata</taxon>
        <taxon>Euteleostomi</taxon>
        <taxon>Archelosauria</taxon>
        <taxon>Archosauria</taxon>
        <taxon>Dinosauria</taxon>
        <taxon>Saurischia</taxon>
        <taxon>Theropoda</taxon>
        <taxon>Coelurosauria</taxon>
        <taxon>Aves</taxon>
        <taxon>Neognathae</taxon>
        <taxon>Galloanserae</taxon>
        <taxon>Anseriformes</taxon>
        <taxon>Anatidae</taxon>
        <taxon>Anatinae</taxon>
        <taxon>Anas</taxon>
    </lineage>
</organism>
<reference evidence="12" key="2">
    <citation type="submission" date="2025-08" db="UniProtKB">
        <authorList>
            <consortium name="Ensembl"/>
        </authorList>
    </citation>
    <scope>IDENTIFICATION</scope>
</reference>
<name>A0A493TG91_ANAPP</name>
<evidence type="ECO:0000256" key="1">
    <source>
        <dbReference type="ARBA" id="ARBA00004163"/>
    </source>
</evidence>
<feature type="region of interest" description="Disordered" evidence="11">
    <location>
        <begin position="1"/>
        <end position="20"/>
    </location>
</feature>
<dbReference type="STRING" id="8840.ENSAPLP00000024700"/>
<evidence type="ECO:0000256" key="8">
    <source>
        <dbReference type="ARBA" id="ARBA00022824"/>
    </source>
</evidence>
<dbReference type="InterPro" id="IPR003409">
    <property type="entry name" value="MORN"/>
</dbReference>
<dbReference type="Gene3D" id="2.20.110.10">
    <property type="entry name" value="Histone H3 K4-specific methyltransferase SET7/9 N-terminal domain"/>
    <property type="match status" value="1"/>
</dbReference>
<proteinExistence type="inferred from homology"/>
<evidence type="ECO:0008006" key="14">
    <source>
        <dbReference type="Google" id="ProtNLM"/>
    </source>
</evidence>
<dbReference type="InterPro" id="IPR017191">
    <property type="entry name" value="Junctophilin"/>
</dbReference>
<protein>
    <recommendedName>
        <fullName evidence="14">Junctophilin 1</fullName>
    </recommendedName>
</protein>
<dbReference type="PANTHER" id="PTHR23085">
    <property type="entry name" value="GH28348P"/>
    <property type="match status" value="1"/>
</dbReference>
<evidence type="ECO:0000256" key="5">
    <source>
        <dbReference type="ARBA" id="ARBA00022475"/>
    </source>
</evidence>
<evidence type="ECO:0000256" key="6">
    <source>
        <dbReference type="ARBA" id="ARBA00022692"/>
    </source>
</evidence>
<sequence>MGEWKNDKRSGFGVSERSSGLKYEGEWLDNLRHGYGCTTLPDGKKEEGNTTSPCGWGCCCPCDGDPMGLGWLGLAGQTQCPPAAVILGPHCGIGAVLRLLGGDCGSGTDFFFFLFFFYS</sequence>
<reference evidence="12 13" key="1">
    <citation type="submission" date="2017-10" db="EMBL/GenBank/DDBJ databases">
        <title>A new Pekin duck reference genome.</title>
        <authorList>
            <person name="Hou Z.-C."/>
            <person name="Zhou Z.-K."/>
            <person name="Zhu F."/>
            <person name="Hou S.-S."/>
        </authorList>
    </citation>
    <scope>NUCLEOTIDE SEQUENCE [LARGE SCALE GENOMIC DNA]</scope>
</reference>
<dbReference type="GO" id="GO:0005886">
    <property type="term" value="C:plasma membrane"/>
    <property type="evidence" value="ECO:0007669"/>
    <property type="project" value="UniProtKB-SubCell"/>
</dbReference>
<keyword evidence="9" id="KW-1133">Transmembrane helix</keyword>
<evidence type="ECO:0000256" key="3">
    <source>
        <dbReference type="ARBA" id="ARBA00004236"/>
    </source>
</evidence>
<dbReference type="Proteomes" id="UP000016666">
    <property type="component" value="Chromosome 21"/>
</dbReference>
<evidence type="ECO:0000256" key="7">
    <source>
        <dbReference type="ARBA" id="ARBA00022737"/>
    </source>
</evidence>
<keyword evidence="8" id="KW-0256">Endoplasmic reticulum</keyword>
<dbReference type="GO" id="GO:0005789">
    <property type="term" value="C:endoplasmic reticulum membrane"/>
    <property type="evidence" value="ECO:0007669"/>
    <property type="project" value="UniProtKB-SubCell"/>
</dbReference>
<keyword evidence="6" id="KW-0812">Transmembrane</keyword>
<dbReference type="GeneTree" id="ENSGT00940000159411"/>
<comment type="similarity">
    <text evidence="4">Belongs to the junctophilin family.</text>
</comment>
<keyword evidence="5" id="KW-1003">Cell membrane</keyword>
<evidence type="ECO:0000256" key="2">
    <source>
        <dbReference type="ARBA" id="ARBA00004184"/>
    </source>
</evidence>
<dbReference type="GO" id="GO:0030314">
    <property type="term" value="C:junctional membrane complex"/>
    <property type="evidence" value="ECO:0007669"/>
    <property type="project" value="InterPro"/>
</dbReference>
<keyword evidence="10" id="KW-0472">Membrane</keyword>
<accession>A0A493TG91</accession>
<keyword evidence="7" id="KW-0677">Repeat</keyword>
<reference evidence="12" key="3">
    <citation type="submission" date="2025-09" db="UniProtKB">
        <authorList>
            <consortium name="Ensembl"/>
        </authorList>
    </citation>
    <scope>IDENTIFICATION</scope>
</reference>
<evidence type="ECO:0000313" key="12">
    <source>
        <dbReference type="Ensembl" id="ENSAPLP00000024700.1"/>
    </source>
</evidence>
<evidence type="ECO:0000256" key="9">
    <source>
        <dbReference type="ARBA" id="ARBA00022989"/>
    </source>
</evidence>
<dbReference type="SUPFAM" id="SSF82185">
    <property type="entry name" value="Histone H3 K4-specific methyltransferase SET7/9 N-terminal domain"/>
    <property type="match status" value="1"/>
</dbReference>
<dbReference type="Pfam" id="PF02493">
    <property type="entry name" value="MORN"/>
    <property type="match status" value="2"/>
</dbReference>
<dbReference type="PANTHER" id="PTHR23085:SF26">
    <property type="entry name" value="JUNCTOPHILIN-2"/>
    <property type="match status" value="1"/>
</dbReference>
<keyword evidence="13" id="KW-1185">Reference proteome</keyword>
<dbReference type="SMART" id="SM00698">
    <property type="entry name" value="MORN"/>
    <property type="match status" value="2"/>
</dbReference>
<evidence type="ECO:0000256" key="4">
    <source>
        <dbReference type="ARBA" id="ARBA00008599"/>
    </source>
</evidence>
<dbReference type="GO" id="GO:0016529">
    <property type="term" value="C:sarcoplasmic reticulum"/>
    <property type="evidence" value="ECO:0007669"/>
    <property type="project" value="TreeGrafter"/>
</dbReference>
<dbReference type="AlphaFoldDB" id="A0A493TG91"/>
<evidence type="ECO:0000256" key="11">
    <source>
        <dbReference type="SAM" id="MobiDB-lite"/>
    </source>
</evidence>